<feature type="compositionally biased region" description="Low complexity" evidence="2">
    <location>
        <begin position="971"/>
        <end position="984"/>
    </location>
</feature>
<evidence type="ECO:0000256" key="1">
    <source>
        <dbReference type="SAM" id="Coils"/>
    </source>
</evidence>
<sequence>MKKKMSDTLEQFENERRETERRYSEFNALLQKIRGDERMGKKGNGLVEQLQERDKLIRMHERKIIDLSDQYSTEVNDLKRQIEEMKAKTNQIDQGIESERKRREETAAAVNSLQSQPQKWILPPGLCDACREKYDKAISTGQAIIMGDEERQFGDKDSMDESLNQDKDGLLSDKIGGFGGKGYSTDGNRNDQMNSGGQNVGGGGTVIVQDQLTMQKLAKCEKEMKMLSSLTKMQEDTINDQRNLFKEVISKQQTSMSQQKQEQEQIKAKYEQQIQQLTLKNKELEILIQKIQTNQSKLGPGQGIGISDQSQVSGGQGNKIGGYGSGLGGGWVISEEKEFERQDWIPGQGMQATTTQTVYQMLERLTDEKDADGNSTGQPLHILYETSAMLNSQINGKNIQPEHSEQELAVLSIAAEETAGLLCVPPWRRQSLPFQRLLTPIRTGFQPALEWTIGVVRGIYIDKITSDSAAVTLGVGRTRIPEFTYQWLEEKYKLQNKAEASRWALLAGIEIYRKDFPELFLFSKFINEEFTSDELAFFLYSYQQLFEGVYPIEPANESENYKLVNMKQCRKCVVTVFEGASDKKIKQFFTEFDGLREDGREVDASVFLSLLLSFYRSEFQKRREALKTIFESALQATETEKQTQPETPSTTPTEKKQINNKPRIQRGLEFLEVFGILQVAYPQTSMETALSIYRDAFRLSGCQRPMQFSSFFEACMRNNFFIYALRLPSTIDVCEKRVPLPSAENGAALRIIGKHLALMRPCLEDRIKQWSLITSPAGVGISLRKVMKGIEDALAKKEGRKASFAMMKMYVMMISLQLAQNECDGCISFSLPLGDASRVRAYAEAINSTIGQRGRSAERDKGHSNTFVSTKDEKEMAIDNTLRQLESVVGVLDPIISPPSPATSTPLLPSITPPFNPTLSSVLPSLGLYSPLITHIIMPATQQLYIAQMNPTAALQHISQNLPKLVKSETSKSSSPLSIQKSPQVNTTQDSVLSPLKDESPPKTPELKKKKKKK</sequence>
<dbReference type="EMBL" id="SNRW01005769">
    <property type="protein sequence ID" value="KAA6384421.1"/>
    <property type="molecule type" value="Genomic_DNA"/>
</dbReference>
<feature type="region of interest" description="Disordered" evidence="2">
    <location>
        <begin position="637"/>
        <end position="659"/>
    </location>
</feature>
<dbReference type="Proteomes" id="UP000324800">
    <property type="component" value="Unassembled WGS sequence"/>
</dbReference>
<feature type="coiled-coil region" evidence="1">
    <location>
        <begin position="256"/>
        <end position="294"/>
    </location>
</feature>
<reference evidence="3 4" key="1">
    <citation type="submission" date="2019-03" db="EMBL/GenBank/DDBJ databases">
        <title>Single cell metagenomics reveals metabolic interactions within the superorganism composed of flagellate Streblomastix strix and complex community of Bacteroidetes bacteria on its surface.</title>
        <authorList>
            <person name="Treitli S.C."/>
            <person name="Kolisko M."/>
            <person name="Husnik F."/>
            <person name="Keeling P."/>
            <person name="Hampl V."/>
        </authorList>
    </citation>
    <scope>NUCLEOTIDE SEQUENCE [LARGE SCALE GENOMIC DNA]</scope>
    <source>
        <strain evidence="3">ST1C</strain>
    </source>
</reference>
<comment type="caution">
    <text evidence="3">The sequence shown here is derived from an EMBL/GenBank/DDBJ whole genome shotgun (WGS) entry which is preliminary data.</text>
</comment>
<feature type="region of interest" description="Disordered" evidence="2">
    <location>
        <begin position="1"/>
        <end position="20"/>
    </location>
</feature>
<dbReference type="PANTHER" id="PTHR39867:SF1">
    <property type="entry name" value="HELICASE ATP-BINDING DOMAIN-CONTAINING PROTEIN"/>
    <property type="match status" value="1"/>
</dbReference>
<name>A0A5J4VPF2_9EUKA</name>
<dbReference type="PANTHER" id="PTHR39867">
    <property type="entry name" value="HELICASE ATP-BINDING DOMAIN-CONTAINING PROTEIN"/>
    <property type="match status" value="1"/>
</dbReference>
<evidence type="ECO:0000313" key="3">
    <source>
        <dbReference type="EMBL" id="KAA6384421.1"/>
    </source>
</evidence>
<dbReference type="AlphaFoldDB" id="A0A5J4VPF2"/>
<accession>A0A5J4VPF2</accession>
<feature type="compositionally biased region" description="Basic and acidic residues" evidence="2">
    <location>
        <begin position="996"/>
        <end position="1007"/>
    </location>
</feature>
<keyword evidence="1" id="KW-0175">Coiled coil</keyword>
<feature type="region of interest" description="Disordered" evidence="2">
    <location>
        <begin position="966"/>
        <end position="1014"/>
    </location>
</feature>
<protein>
    <submittedName>
        <fullName evidence="3">Uncharacterized protein</fullName>
    </submittedName>
</protein>
<evidence type="ECO:0000256" key="2">
    <source>
        <dbReference type="SAM" id="MobiDB-lite"/>
    </source>
</evidence>
<proteinExistence type="predicted"/>
<feature type="coiled-coil region" evidence="1">
    <location>
        <begin position="68"/>
        <end position="116"/>
    </location>
</feature>
<gene>
    <name evidence="3" type="ORF">EZS28_020051</name>
</gene>
<evidence type="ECO:0000313" key="4">
    <source>
        <dbReference type="Proteomes" id="UP000324800"/>
    </source>
</evidence>
<dbReference type="OrthoDB" id="543667at2759"/>
<organism evidence="3 4">
    <name type="scientific">Streblomastix strix</name>
    <dbReference type="NCBI Taxonomy" id="222440"/>
    <lineage>
        <taxon>Eukaryota</taxon>
        <taxon>Metamonada</taxon>
        <taxon>Preaxostyla</taxon>
        <taxon>Oxymonadida</taxon>
        <taxon>Streblomastigidae</taxon>
        <taxon>Streblomastix</taxon>
    </lineage>
</organism>